<evidence type="ECO:0000313" key="3">
    <source>
        <dbReference type="Proteomes" id="UP000609064"/>
    </source>
</evidence>
<dbReference type="GO" id="GO:0016787">
    <property type="term" value="F:hydrolase activity"/>
    <property type="evidence" value="ECO:0007669"/>
    <property type="project" value="UniProtKB-KW"/>
</dbReference>
<gene>
    <name evidence="2" type="ORF">GCM10011514_11330</name>
</gene>
<protein>
    <submittedName>
        <fullName evidence="2">Serine hydrolase</fullName>
    </submittedName>
</protein>
<dbReference type="Gene3D" id="3.40.710.10">
    <property type="entry name" value="DD-peptidase/beta-lactamase superfamily"/>
    <property type="match status" value="1"/>
</dbReference>
<reference evidence="2" key="1">
    <citation type="journal article" date="2014" name="Int. J. Syst. Evol. Microbiol.">
        <title>Complete genome sequence of Corynebacterium casei LMG S-19264T (=DSM 44701T), isolated from a smear-ripened cheese.</title>
        <authorList>
            <consortium name="US DOE Joint Genome Institute (JGI-PGF)"/>
            <person name="Walter F."/>
            <person name="Albersmeier A."/>
            <person name="Kalinowski J."/>
            <person name="Ruckert C."/>
        </authorList>
    </citation>
    <scope>NUCLEOTIDE SEQUENCE</scope>
    <source>
        <strain evidence="2">CGMCC 1.15958</strain>
    </source>
</reference>
<name>A0A916YKQ4_9BACT</name>
<proteinExistence type="predicted"/>
<accession>A0A916YKQ4</accession>
<evidence type="ECO:0000259" key="1">
    <source>
        <dbReference type="Pfam" id="PF00144"/>
    </source>
</evidence>
<dbReference type="AlphaFoldDB" id="A0A916YKQ4"/>
<dbReference type="SUPFAM" id="SSF56601">
    <property type="entry name" value="beta-lactamase/transpeptidase-like"/>
    <property type="match status" value="1"/>
</dbReference>
<feature type="domain" description="Beta-lactamase-related" evidence="1">
    <location>
        <begin position="14"/>
        <end position="283"/>
    </location>
</feature>
<sequence length="310" mass="35408">MINAKTEKPFSGIISITKHGKVQYLTIKGFANKEKKTPLERNDQFVIGSISKQFTAALILRAYDEGKVSLHTPIRKYLPNLKLSWADTVTIHQLLTHTHGIVSLNKALSFRAGTQYAYSQIGYDLMAQILESVNNKSFSVLADELFKKCVMLNTFHPDLKKYKNLVKGYSEQENGKLVFETATFENYPAAGGFISTVDDLIKWNECLYSGKLFKANTFEMMKTKQPLAIRQHPLFGRTEYGYGITVDDKEGLLQLGQTGYTPGFISMNFYFPKTQTSLIILDNFVWYPEELDKAFKYHTEILKFLRNSLK</sequence>
<comment type="caution">
    <text evidence="2">The sequence shown here is derived from an EMBL/GenBank/DDBJ whole genome shotgun (WGS) entry which is preliminary data.</text>
</comment>
<dbReference type="Pfam" id="PF00144">
    <property type="entry name" value="Beta-lactamase"/>
    <property type="match status" value="1"/>
</dbReference>
<dbReference type="RefSeq" id="WP_188765067.1">
    <property type="nucleotide sequence ID" value="NZ_BMKK01000002.1"/>
</dbReference>
<dbReference type="Proteomes" id="UP000609064">
    <property type="component" value="Unassembled WGS sequence"/>
</dbReference>
<organism evidence="2 3">
    <name type="scientific">Emticicia aquatilis</name>
    <dbReference type="NCBI Taxonomy" id="1537369"/>
    <lineage>
        <taxon>Bacteria</taxon>
        <taxon>Pseudomonadati</taxon>
        <taxon>Bacteroidota</taxon>
        <taxon>Cytophagia</taxon>
        <taxon>Cytophagales</taxon>
        <taxon>Leadbetterellaceae</taxon>
        <taxon>Emticicia</taxon>
    </lineage>
</organism>
<reference evidence="2" key="2">
    <citation type="submission" date="2020-09" db="EMBL/GenBank/DDBJ databases">
        <authorList>
            <person name="Sun Q."/>
            <person name="Zhou Y."/>
        </authorList>
    </citation>
    <scope>NUCLEOTIDE SEQUENCE</scope>
    <source>
        <strain evidence="2">CGMCC 1.15958</strain>
    </source>
</reference>
<dbReference type="PANTHER" id="PTHR46825">
    <property type="entry name" value="D-ALANYL-D-ALANINE-CARBOXYPEPTIDASE/ENDOPEPTIDASE AMPH"/>
    <property type="match status" value="1"/>
</dbReference>
<keyword evidence="3" id="KW-1185">Reference proteome</keyword>
<dbReference type="InterPro" id="IPR012338">
    <property type="entry name" value="Beta-lactam/transpept-like"/>
</dbReference>
<evidence type="ECO:0000313" key="2">
    <source>
        <dbReference type="EMBL" id="GGD48932.1"/>
    </source>
</evidence>
<keyword evidence="2" id="KW-0378">Hydrolase</keyword>
<dbReference type="InterPro" id="IPR050491">
    <property type="entry name" value="AmpC-like"/>
</dbReference>
<dbReference type="PANTHER" id="PTHR46825:SF9">
    <property type="entry name" value="BETA-LACTAMASE-RELATED DOMAIN-CONTAINING PROTEIN"/>
    <property type="match status" value="1"/>
</dbReference>
<dbReference type="EMBL" id="BMKK01000002">
    <property type="protein sequence ID" value="GGD48932.1"/>
    <property type="molecule type" value="Genomic_DNA"/>
</dbReference>
<dbReference type="InterPro" id="IPR001466">
    <property type="entry name" value="Beta-lactam-related"/>
</dbReference>